<evidence type="ECO:0000313" key="2">
    <source>
        <dbReference type="Proteomes" id="UP000326852"/>
    </source>
</evidence>
<dbReference type="InterPro" id="IPR014729">
    <property type="entry name" value="Rossmann-like_a/b/a_fold"/>
</dbReference>
<evidence type="ECO:0000313" key="1">
    <source>
        <dbReference type="EMBL" id="KAD3633127.1"/>
    </source>
</evidence>
<comment type="caution">
    <text evidence="1">The sequence shown here is derived from an EMBL/GenBank/DDBJ whole genome shotgun (WGS) entry which is preliminary data.</text>
</comment>
<sequence>MTSTIVVLTEESLVDRDIENLRSLVGDTPVRFDVLVPADPGRNLLVDVLDNLSLLDFAQAFRDLTGGRPSKADEVKEAVTSLAESLEQLKAAGLEATGTVTGEDPVAAVVETAKRTSADQVVVITRPHAVEDTFRTDWANEAQHRLGVPVLHLYTGSGFIGES</sequence>
<protein>
    <recommendedName>
        <fullName evidence="3">UspA domain-containing protein</fullName>
    </recommendedName>
</protein>
<dbReference type="SUPFAM" id="SSF52402">
    <property type="entry name" value="Adenine nucleotide alpha hydrolases-like"/>
    <property type="match status" value="1"/>
</dbReference>
<dbReference type="OrthoDB" id="3825223at2"/>
<name>A0A5N6MHR0_9MICC</name>
<organism evidence="1 2">
    <name type="scientific">Arthrobacter yangruifuii</name>
    <dbReference type="NCBI Taxonomy" id="2606616"/>
    <lineage>
        <taxon>Bacteria</taxon>
        <taxon>Bacillati</taxon>
        <taxon>Actinomycetota</taxon>
        <taxon>Actinomycetes</taxon>
        <taxon>Micrococcales</taxon>
        <taxon>Micrococcaceae</taxon>
        <taxon>Arthrobacter</taxon>
    </lineage>
</organism>
<dbReference type="RefSeq" id="WP_146362278.1">
    <property type="nucleotide sequence ID" value="NZ_VOAL01000003.1"/>
</dbReference>
<dbReference type="Gene3D" id="3.40.50.620">
    <property type="entry name" value="HUPs"/>
    <property type="match status" value="1"/>
</dbReference>
<dbReference type="Proteomes" id="UP000326852">
    <property type="component" value="Unassembled WGS sequence"/>
</dbReference>
<accession>A0A5N6MHR0</accession>
<reference evidence="1 2" key="1">
    <citation type="submission" date="2019-08" db="EMBL/GenBank/DDBJ databases">
        <title>Arthrobacter sp. nov., isolated from plateau pika and Tibetan wild ass.</title>
        <authorList>
            <person name="Ge Y."/>
        </authorList>
    </citation>
    <scope>NUCLEOTIDE SEQUENCE [LARGE SCALE GENOMIC DNA]</scope>
    <source>
        <strain evidence="1 2">785</strain>
    </source>
</reference>
<dbReference type="AlphaFoldDB" id="A0A5N6MHR0"/>
<keyword evidence="2" id="KW-1185">Reference proteome</keyword>
<gene>
    <name evidence="1" type="ORF">GD627_09875</name>
</gene>
<proteinExistence type="predicted"/>
<dbReference type="EMBL" id="VTFX01000004">
    <property type="protein sequence ID" value="KAD3633127.1"/>
    <property type="molecule type" value="Genomic_DNA"/>
</dbReference>
<evidence type="ECO:0008006" key="3">
    <source>
        <dbReference type="Google" id="ProtNLM"/>
    </source>
</evidence>